<protein>
    <submittedName>
        <fullName evidence="1">Uncharacterized protein</fullName>
    </submittedName>
</protein>
<organism evidence="1 2">
    <name type="scientific">Kibdelosporangium phytohabitans</name>
    <dbReference type="NCBI Taxonomy" id="860235"/>
    <lineage>
        <taxon>Bacteria</taxon>
        <taxon>Bacillati</taxon>
        <taxon>Actinomycetota</taxon>
        <taxon>Actinomycetes</taxon>
        <taxon>Pseudonocardiales</taxon>
        <taxon>Pseudonocardiaceae</taxon>
        <taxon>Kibdelosporangium</taxon>
    </lineage>
</organism>
<dbReference type="KEGG" id="kphy:AOZ06_08945"/>
<dbReference type="AlphaFoldDB" id="A0A0N9HQL5"/>
<evidence type="ECO:0000313" key="1">
    <source>
        <dbReference type="EMBL" id="ALG07038.1"/>
    </source>
</evidence>
<dbReference type="STRING" id="860235.AOZ06_08945"/>
<dbReference type="EMBL" id="CP012752">
    <property type="protein sequence ID" value="ALG07038.1"/>
    <property type="molecule type" value="Genomic_DNA"/>
</dbReference>
<keyword evidence="2" id="KW-1185">Reference proteome</keyword>
<reference evidence="1 2" key="1">
    <citation type="submission" date="2015-07" db="EMBL/GenBank/DDBJ databases">
        <title>Genome sequencing of Kibdelosporangium phytohabitans.</title>
        <authorList>
            <person name="Qin S."/>
            <person name="Xing K."/>
        </authorList>
    </citation>
    <scope>NUCLEOTIDE SEQUENCE [LARGE SCALE GENOMIC DNA]</scope>
    <source>
        <strain evidence="1 2">KLBMP1111</strain>
    </source>
</reference>
<accession>A0A0N9HQL5</accession>
<name>A0A0N9HQL5_9PSEU</name>
<proteinExistence type="predicted"/>
<dbReference type="Proteomes" id="UP000063699">
    <property type="component" value="Chromosome"/>
</dbReference>
<gene>
    <name evidence="1" type="ORF">AOZ06_08945</name>
</gene>
<evidence type="ECO:0000313" key="2">
    <source>
        <dbReference type="Proteomes" id="UP000063699"/>
    </source>
</evidence>
<sequence>MPNSIDTEEPLRKAVIIAISVLGLGLVTGGAAAAETPVWVLPGVDLGSVLAPATGLPQAIAPVFDLLKLVGG</sequence>